<keyword evidence="13" id="KW-0865">Zymogen</keyword>
<dbReference type="InterPro" id="IPR000742">
    <property type="entry name" value="EGF"/>
</dbReference>
<organism evidence="25 26">
    <name type="scientific">Erpetoichthys calabaricus</name>
    <name type="common">Rope fish</name>
    <name type="synonym">Calamoichthys calabaricus</name>
    <dbReference type="NCBI Taxonomy" id="27687"/>
    <lineage>
        <taxon>Eukaryota</taxon>
        <taxon>Metazoa</taxon>
        <taxon>Chordata</taxon>
        <taxon>Craniata</taxon>
        <taxon>Vertebrata</taxon>
        <taxon>Euteleostomi</taxon>
        <taxon>Actinopterygii</taxon>
        <taxon>Polypteriformes</taxon>
        <taxon>Polypteridae</taxon>
        <taxon>Erpetoichthys</taxon>
    </lineage>
</organism>
<keyword evidence="9 20" id="KW-0645">Protease</keyword>
<feature type="domain" description="Kringle" evidence="23">
    <location>
        <begin position="68"/>
        <end position="149"/>
    </location>
</feature>
<evidence type="ECO:0000259" key="24">
    <source>
        <dbReference type="PROSITE" id="PS50240"/>
    </source>
</evidence>
<dbReference type="SMART" id="SM00020">
    <property type="entry name" value="Tryp_SPc"/>
    <property type="match status" value="1"/>
</dbReference>
<dbReference type="InterPro" id="IPR018114">
    <property type="entry name" value="TRYPSIN_HIS"/>
</dbReference>
<sequence length="418" mass="47093">MSNMNFLLLLVTFSLFSFTLEAKSRPKSKAGCICLNGGTCLQYYFSSEKCRCPRHFKGDHCEIDTRATCYNGSGTHYRGTHSRTETGMECLDWSSRHLDYHYNAFQTDALKLGLGKHNYCRNPDMSKKPWCYVKRRRQVVRDFCSVEPCETKLTSTCGQREQQQFKIVGGNVATIRSHPWMAAIYHHKRQEYFLCGGSLISPCWVLTAAHCFPPDAATKAHQYVVYLGKNALNESNPLTEQRFWAEKIILHSQFDEQKGFNNDIALIKIQCSKETSTVKTVCLPPPNQKLPVGFTCEIAGYGKQGQYSWEYSKLLRDASVELISENTCSQYYTTGITDNMFCAGSPSWKTDACQGDSGGPLTCEVLGQMFLYGIISWGDGCAKETKPGVYTQVTKYNQWIADNTGVAAFSTGVMYPEK</sequence>
<protein>
    <recommendedName>
        <fullName evidence="5">Urokinase-type plasminogen activator</fullName>
        <ecNumber evidence="17">3.4.21.4</ecNumber>
        <ecNumber evidence="4">3.4.21.73</ecNumber>
    </recommendedName>
</protein>
<dbReference type="GO" id="GO:0031639">
    <property type="term" value="P:plasminogen activation"/>
    <property type="evidence" value="ECO:0007669"/>
    <property type="project" value="TreeGrafter"/>
</dbReference>
<evidence type="ECO:0000256" key="1">
    <source>
        <dbReference type="ARBA" id="ARBA00000942"/>
    </source>
</evidence>
<name>A0A8C4TM07_ERPCA</name>
<dbReference type="PRINTS" id="PR00722">
    <property type="entry name" value="CHYMOTRYPSIN"/>
</dbReference>
<evidence type="ECO:0000256" key="9">
    <source>
        <dbReference type="ARBA" id="ARBA00022670"/>
    </source>
</evidence>
<evidence type="ECO:0000256" key="8">
    <source>
        <dbReference type="ARBA" id="ARBA00022572"/>
    </source>
</evidence>
<evidence type="ECO:0000256" key="15">
    <source>
        <dbReference type="ARBA" id="ARBA00023202"/>
    </source>
</evidence>
<dbReference type="PROSITE" id="PS00021">
    <property type="entry name" value="KRINGLE_1"/>
    <property type="match status" value="1"/>
</dbReference>
<evidence type="ECO:0000256" key="19">
    <source>
        <dbReference type="PROSITE-ProRule" id="PRU00121"/>
    </source>
</evidence>
<keyword evidence="7 18" id="KW-0245">EGF-like domain</keyword>
<proteinExistence type="predicted"/>
<comment type="caution">
    <text evidence="18">Lacks conserved residue(s) required for the propagation of feature annotation.</text>
</comment>
<dbReference type="InterPro" id="IPR050127">
    <property type="entry name" value="Serine_Proteases_S1"/>
</dbReference>
<dbReference type="InterPro" id="IPR000001">
    <property type="entry name" value="Kringle"/>
</dbReference>
<evidence type="ECO:0000256" key="7">
    <source>
        <dbReference type="ARBA" id="ARBA00022536"/>
    </source>
</evidence>
<dbReference type="InterPro" id="IPR018056">
    <property type="entry name" value="Kringle_CS"/>
</dbReference>
<dbReference type="Gene3D" id="2.40.10.10">
    <property type="entry name" value="Trypsin-like serine proteases"/>
    <property type="match status" value="1"/>
</dbReference>
<feature type="signal peptide" evidence="21">
    <location>
        <begin position="1"/>
        <end position="22"/>
    </location>
</feature>
<keyword evidence="15" id="KW-0617">Plasminogen activation</keyword>
<comment type="catalytic activity">
    <reaction evidence="1">
        <text>Specific cleavage of Arg-|-Val bond in plasminogen to form plasmin.</text>
        <dbReference type="EC" id="3.4.21.73"/>
    </reaction>
</comment>
<dbReference type="GO" id="GO:0033993">
    <property type="term" value="P:response to lipid"/>
    <property type="evidence" value="ECO:0007669"/>
    <property type="project" value="UniProtKB-ARBA"/>
</dbReference>
<evidence type="ECO:0000256" key="10">
    <source>
        <dbReference type="ARBA" id="ARBA00022729"/>
    </source>
</evidence>
<dbReference type="InterPro" id="IPR033116">
    <property type="entry name" value="TRYPSIN_SER"/>
</dbReference>
<dbReference type="InterPro" id="IPR009003">
    <property type="entry name" value="Peptidase_S1_PA"/>
</dbReference>
<gene>
    <name evidence="25" type="primary">LOC114647071</name>
</gene>
<dbReference type="Pfam" id="PF00051">
    <property type="entry name" value="Kringle"/>
    <property type="match status" value="1"/>
</dbReference>
<evidence type="ECO:0000313" key="26">
    <source>
        <dbReference type="Proteomes" id="UP000694620"/>
    </source>
</evidence>
<evidence type="ECO:0000256" key="16">
    <source>
        <dbReference type="ARBA" id="ARBA00036320"/>
    </source>
</evidence>
<feature type="chain" id="PRO_5034162822" description="Urokinase-type plasminogen activator" evidence="21">
    <location>
        <begin position="23"/>
        <end position="418"/>
    </location>
</feature>
<comment type="catalytic activity">
    <reaction evidence="16">
        <text>Preferential cleavage: Arg-|-Xaa, Lys-|-Xaa.</text>
        <dbReference type="EC" id="3.4.21.4"/>
    </reaction>
</comment>
<dbReference type="CDD" id="cd00190">
    <property type="entry name" value="Tryp_SPc"/>
    <property type="match status" value="1"/>
</dbReference>
<dbReference type="SUPFAM" id="SSF57440">
    <property type="entry name" value="Kringle-like"/>
    <property type="match status" value="1"/>
</dbReference>
<dbReference type="GO" id="GO:0004252">
    <property type="term" value="F:serine-type endopeptidase activity"/>
    <property type="evidence" value="ECO:0007669"/>
    <property type="project" value="UniProtKB-EC"/>
</dbReference>
<dbReference type="Proteomes" id="UP000694620">
    <property type="component" value="Chromosome 2"/>
</dbReference>
<evidence type="ECO:0000256" key="20">
    <source>
        <dbReference type="RuleBase" id="RU363034"/>
    </source>
</evidence>
<evidence type="ECO:0000256" key="6">
    <source>
        <dbReference type="ARBA" id="ARBA00022525"/>
    </source>
</evidence>
<dbReference type="FunFam" id="2.40.20.10:FF:000001">
    <property type="entry name" value="Urokinase-type plasminogen activator"/>
    <property type="match status" value="1"/>
</dbReference>
<evidence type="ECO:0000256" key="5">
    <source>
        <dbReference type="ARBA" id="ARBA00019414"/>
    </source>
</evidence>
<dbReference type="EC" id="3.4.21.4" evidence="17"/>
<evidence type="ECO:0000256" key="17">
    <source>
        <dbReference type="ARBA" id="ARBA00038868"/>
    </source>
</evidence>
<evidence type="ECO:0000256" key="3">
    <source>
        <dbReference type="ARBA" id="ARBA00004239"/>
    </source>
</evidence>
<dbReference type="PROSITE" id="PS50070">
    <property type="entry name" value="KRINGLE_2"/>
    <property type="match status" value="1"/>
</dbReference>
<evidence type="ECO:0000256" key="2">
    <source>
        <dbReference type="ARBA" id="ARBA00004018"/>
    </source>
</evidence>
<dbReference type="Gene3D" id="2.10.25.10">
    <property type="entry name" value="Laminin"/>
    <property type="match status" value="1"/>
</dbReference>
<dbReference type="CDD" id="cd00108">
    <property type="entry name" value="KR"/>
    <property type="match status" value="1"/>
</dbReference>
<dbReference type="SUPFAM" id="SSF50494">
    <property type="entry name" value="Trypsin-like serine proteases"/>
    <property type="match status" value="1"/>
</dbReference>
<keyword evidence="11 20" id="KW-0378">Hydrolase</keyword>
<evidence type="ECO:0000256" key="4">
    <source>
        <dbReference type="ARBA" id="ARBA00013183"/>
    </source>
</evidence>
<dbReference type="Gene3D" id="2.40.20.10">
    <property type="entry name" value="Plasminogen Kringle 4"/>
    <property type="match status" value="1"/>
</dbReference>
<evidence type="ECO:0000313" key="25">
    <source>
        <dbReference type="Ensembl" id="ENSECRP00000032552.1"/>
    </source>
</evidence>
<keyword evidence="6" id="KW-0964">Secreted</keyword>
<evidence type="ECO:0000259" key="23">
    <source>
        <dbReference type="PROSITE" id="PS50070"/>
    </source>
</evidence>
<dbReference type="EC" id="3.4.21.73" evidence="4"/>
<dbReference type="PANTHER" id="PTHR24264:SF38">
    <property type="entry name" value="UROKINASE-TYPE PLASMINOGEN ACTIVATOR"/>
    <property type="match status" value="1"/>
</dbReference>
<dbReference type="PANTHER" id="PTHR24264">
    <property type="entry name" value="TRYPSIN-RELATED"/>
    <property type="match status" value="1"/>
</dbReference>
<dbReference type="Ensembl" id="ENSECRT00000033274.1">
    <property type="protein sequence ID" value="ENSECRP00000032552.1"/>
    <property type="gene ID" value="ENSECRG00000022051.1"/>
</dbReference>
<dbReference type="PROSITE" id="PS00134">
    <property type="entry name" value="TRYPSIN_HIS"/>
    <property type="match status" value="1"/>
</dbReference>
<accession>A0A8C4TM07</accession>
<evidence type="ECO:0000259" key="22">
    <source>
        <dbReference type="PROSITE" id="PS50026"/>
    </source>
</evidence>
<reference evidence="25" key="3">
    <citation type="submission" date="2025-09" db="UniProtKB">
        <authorList>
            <consortium name="Ensembl"/>
        </authorList>
    </citation>
    <scope>IDENTIFICATION</scope>
</reference>
<dbReference type="Pfam" id="PF00089">
    <property type="entry name" value="Trypsin"/>
    <property type="match status" value="1"/>
</dbReference>
<dbReference type="PROSITE" id="PS00135">
    <property type="entry name" value="TRYPSIN_SER"/>
    <property type="match status" value="1"/>
</dbReference>
<evidence type="ECO:0000256" key="13">
    <source>
        <dbReference type="ARBA" id="ARBA00023145"/>
    </source>
</evidence>
<evidence type="ECO:0000256" key="12">
    <source>
        <dbReference type="ARBA" id="ARBA00022825"/>
    </source>
</evidence>
<evidence type="ECO:0000256" key="18">
    <source>
        <dbReference type="PROSITE-ProRule" id="PRU00076"/>
    </source>
</evidence>
<feature type="domain" description="EGF-like" evidence="22">
    <location>
        <begin position="28"/>
        <end position="62"/>
    </location>
</feature>
<evidence type="ECO:0000256" key="21">
    <source>
        <dbReference type="SAM" id="SignalP"/>
    </source>
</evidence>
<dbReference type="GO" id="GO:0033628">
    <property type="term" value="P:regulation of cell adhesion mediated by integrin"/>
    <property type="evidence" value="ECO:0007669"/>
    <property type="project" value="TreeGrafter"/>
</dbReference>
<dbReference type="InterPro" id="IPR038178">
    <property type="entry name" value="Kringle_sf"/>
</dbReference>
<evidence type="ECO:0000256" key="11">
    <source>
        <dbReference type="ARBA" id="ARBA00022801"/>
    </source>
</evidence>
<dbReference type="InterPro" id="IPR001254">
    <property type="entry name" value="Trypsin_dom"/>
</dbReference>
<dbReference type="GO" id="GO:0005615">
    <property type="term" value="C:extracellular space"/>
    <property type="evidence" value="ECO:0007669"/>
    <property type="project" value="UniProtKB-ARBA"/>
</dbReference>
<keyword evidence="14 18" id="KW-1015">Disulfide bond</keyword>
<dbReference type="PRINTS" id="PR00018">
    <property type="entry name" value="KRINGLE"/>
</dbReference>
<comment type="function">
    <text evidence="2">Specifically cleaves the zymogen plasminogen to form the active enzyme plasmin.</text>
</comment>
<dbReference type="PROSITE" id="PS50240">
    <property type="entry name" value="TRYPSIN_DOM"/>
    <property type="match status" value="1"/>
</dbReference>
<keyword evidence="8 19" id="KW-0420">Kringle</keyword>
<dbReference type="AlphaFoldDB" id="A0A8C4TM07"/>
<keyword evidence="10 21" id="KW-0732">Signal</keyword>
<dbReference type="InterPro" id="IPR013806">
    <property type="entry name" value="Kringle-like"/>
</dbReference>
<evidence type="ECO:0000256" key="14">
    <source>
        <dbReference type="ARBA" id="ARBA00023157"/>
    </source>
</evidence>
<feature type="domain" description="Peptidase S1" evidence="24">
    <location>
        <begin position="167"/>
        <end position="405"/>
    </location>
</feature>
<keyword evidence="26" id="KW-1185">Reference proteome</keyword>
<dbReference type="InterPro" id="IPR043504">
    <property type="entry name" value="Peptidase_S1_PA_chymotrypsin"/>
</dbReference>
<dbReference type="InterPro" id="IPR001314">
    <property type="entry name" value="Peptidase_S1A"/>
</dbReference>
<dbReference type="GO" id="GO:1901701">
    <property type="term" value="P:cellular response to oxygen-containing compound"/>
    <property type="evidence" value="ECO:0007669"/>
    <property type="project" value="UniProtKB-ARBA"/>
</dbReference>
<dbReference type="FunFam" id="2.40.10.10:FF:000003">
    <property type="entry name" value="Transmembrane serine protease 3"/>
    <property type="match status" value="1"/>
</dbReference>
<comment type="subcellular location">
    <subcellularLocation>
        <location evidence="3">Secreted</location>
        <location evidence="3">Extracellular space</location>
    </subcellularLocation>
</comment>
<reference evidence="25" key="2">
    <citation type="submission" date="2025-08" db="UniProtKB">
        <authorList>
            <consortium name="Ensembl"/>
        </authorList>
    </citation>
    <scope>IDENTIFICATION</scope>
</reference>
<dbReference type="GeneTree" id="ENSGT00940000164426"/>
<dbReference type="PROSITE" id="PS00022">
    <property type="entry name" value="EGF_1"/>
    <property type="match status" value="1"/>
</dbReference>
<keyword evidence="12 20" id="KW-0720">Serine protease</keyword>
<dbReference type="PROSITE" id="PS50026">
    <property type="entry name" value="EGF_3"/>
    <property type="match status" value="1"/>
</dbReference>
<feature type="disulfide bond" evidence="18">
    <location>
        <begin position="52"/>
        <end position="61"/>
    </location>
</feature>
<dbReference type="SMART" id="SM00130">
    <property type="entry name" value="KR"/>
    <property type="match status" value="1"/>
</dbReference>
<reference evidence="25" key="1">
    <citation type="submission" date="2021-06" db="EMBL/GenBank/DDBJ databases">
        <authorList>
            <consortium name="Wellcome Sanger Institute Data Sharing"/>
        </authorList>
    </citation>
    <scope>NUCLEOTIDE SEQUENCE [LARGE SCALE GENOMIC DNA]</scope>
</reference>